<dbReference type="InterPro" id="IPR052512">
    <property type="entry name" value="4CMD/NDH-1_regulator"/>
</dbReference>
<comment type="caution">
    <text evidence="2">The sequence shown here is derived from an EMBL/GenBank/DDBJ whole genome shotgun (WGS) entry which is preliminary data.</text>
</comment>
<feature type="domain" description="Carboxymuconolactone decarboxylase-like" evidence="1">
    <location>
        <begin position="57"/>
        <end position="134"/>
    </location>
</feature>
<dbReference type="GO" id="GO:0051920">
    <property type="term" value="F:peroxiredoxin activity"/>
    <property type="evidence" value="ECO:0007669"/>
    <property type="project" value="InterPro"/>
</dbReference>
<organism evidence="2 3">
    <name type="scientific">Cycloclasticus pugetii</name>
    <dbReference type="NCBI Taxonomy" id="34068"/>
    <lineage>
        <taxon>Bacteria</taxon>
        <taxon>Pseudomonadati</taxon>
        <taxon>Pseudomonadota</taxon>
        <taxon>Gammaproteobacteria</taxon>
        <taxon>Thiotrichales</taxon>
        <taxon>Piscirickettsiaceae</taxon>
        <taxon>Cycloclasticus</taxon>
    </lineage>
</organism>
<dbReference type="InterPro" id="IPR003779">
    <property type="entry name" value="CMD-like"/>
</dbReference>
<dbReference type="Pfam" id="PF02627">
    <property type="entry name" value="CMD"/>
    <property type="match status" value="1"/>
</dbReference>
<keyword evidence="3" id="KW-1185">Reference proteome</keyword>
<evidence type="ECO:0000313" key="3">
    <source>
        <dbReference type="Proteomes" id="UP000015462"/>
    </source>
</evidence>
<dbReference type="EMBL" id="ASHL01000003">
    <property type="protein sequence ID" value="EPD13356.1"/>
    <property type="molecule type" value="Genomic_DNA"/>
</dbReference>
<dbReference type="Gene3D" id="1.20.1290.10">
    <property type="entry name" value="AhpD-like"/>
    <property type="match status" value="1"/>
</dbReference>
<dbReference type="AlphaFoldDB" id="A0AB33Z1P6"/>
<name>A0AB33Z1P6_9GAMM</name>
<evidence type="ECO:0000259" key="1">
    <source>
        <dbReference type="Pfam" id="PF02627"/>
    </source>
</evidence>
<evidence type="ECO:0000313" key="2">
    <source>
        <dbReference type="EMBL" id="EPD13356.1"/>
    </source>
</evidence>
<protein>
    <submittedName>
        <fullName evidence="2">Gamma-carboxymuconolactone decarboxylase subunit</fullName>
    </submittedName>
</protein>
<accession>A0AB33Z1P6</accession>
<proteinExistence type="predicted"/>
<reference evidence="2 3" key="1">
    <citation type="journal article" date="2013" name="Genome Announc.">
        <title>Genome Sequence of the Pyrene- and Fluoranthene-Degrading Bacterium Cycloclasticus sp. Strain PY97M.</title>
        <authorList>
            <person name="Cui Z."/>
            <person name="Xu G."/>
            <person name="Li Q."/>
            <person name="Gao W."/>
            <person name="Zheng L."/>
        </authorList>
    </citation>
    <scope>NUCLEOTIDE SEQUENCE [LARGE SCALE GENOMIC DNA]</scope>
    <source>
        <strain evidence="2 3">PY97M</strain>
    </source>
</reference>
<dbReference type="PANTHER" id="PTHR33570">
    <property type="entry name" value="4-CARBOXYMUCONOLACTONE DECARBOXYLASE FAMILY PROTEIN"/>
    <property type="match status" value="1"/>
</dbReference>
<dbReference type="Proteomes" id="UP000015462">
    <property type="component" value="Unassembled WGS sequence"/>
</dbReference>
<dbReference type="RefSeq" id="WP_016390153.1">
    <property type="nucleotide sequence ID" value="NZ_JARGOU010000049.1"/>
</dbReference>
<dbReference type="SUPFAM" id="SSF69118">
    <property type="entry name" value="AhpD-like"/>
    <property type="match status" value="1"/>
</dbReference>
<sequence length="154" mass="17292">MTDIDNKYADGFPFSREGEDFKQGLSLMREVLGEESSEHIESLLDNPLFGDELGYVFSKTWGALYEREGLTLKERSLILMGTDLALGREGPLKDHMKVALHAGMEPKQIIEVLFQTVFYLGAPAMVLGLKVANEVLGPEIKEMLEQKEQQNSNQ</sequence>
<gene>
    <name evidence="2" type="ORF">L196_04871</name>
</gene>
<dbReference type="PANTHER" id="PTHR33570:SF2">
    <property type="entry name" value="CARBOXYMUCONOLACTONE DECARBOXYLASE-LIKE DOMAIN-CONTAINING PROTEIN"/>
    <property type="match status" value="1"/>
</dbReference>
<dbReference type="InterPro" id="IPR029032">
    <property type="entry name" value="AhpD-like"/>
</dbReference>